<name>A0A0F9ASY0_9ZZZZ</name>
<dbReference type="AlphaFoldDB" id="A0A0F9ASY0"/>
<sequence>MVYYIEYNDLQINKKVLKEDLYNNLKTLMETGRIIILNDFEIKDSIESMGFNMKDYL</sequence>
<accession>A0A0F9ASY0</accession>
<organism evidence="1">
    <name type="scientific">marine sediment metagenome</name>
    <dbReference type="NCBI Taxonomy" id="412755"/>
    <lineage>
        <taxon>unclassified sequences</taxon>
        <taxon>metagenomes</taxon>
        <taxon>ecological metagenomes</taxon>
    </lineage>
</organism>
<reference evidence="1" key="1">
    <citation type="journal article" date="2015" name="Nature">
        <title>Complex archaea that bridge the gap between prokaryotes and eukaryotes.</title>
        <authorList>
            <person name="Spang A."/>
            <person name="Saw J.H."/>
            <person name="Jorgensen S.L."/>
            <person name="Zaremba-Niedzwiedzka K."/>
            <person name="Martijn J."/>
            <person name="Lind A.E."/>
            <person name="van Eijk R."/>
            <person name="Schleper C."/>
            <person name="Guy L."/>
            <person name="Ettema T.J."/>
        </authorList>
    </citation>
    <scope>NUCLEOTIDE SEQUENCE</scope>
</reference>
<protein>
    <submittedName>
        <fullName evidence="1">Uncharacterized protein</fullName>
    </submittedName>
</protein>
<gene>
    <name evidence="1" type="ORF">LCGC14_2875050</name>
</gene>
<dbReference type="EMBL" id="LAZR01055931">
    <property type="protein sequence ID" value="KKK75301.1"/>
    <property type="molecule type" value="Genomic_DNA"/>
</dbReference>
<evidence type="ECO:0000313" key="1">
    <source>
        <dbReference type="EMBL" id="KKK75301.1"/>
    </source>
</evidence>
<comment type="caution">
    <text evidence="1">The sequence shown here is derived from an EMBL/GenBank/DDBJ whole genome shotgun (WGS) entry which is preliminary data.</text>
</comment>
<proteinExistence type="predicted"/>